<dbReference type="PIRSF" id="PIRSF006066">
    <property type="entry name" value="HI0050"/>
    <property type="match status" value="1"/>
</dbReference>
<accession>A0A370KZF7</accession>
<feature type="transmembrane region" description="Helical" evidence="7">
    <location>
        <begin position="394"/>
        <end position="415"/>
    </location>
</feature>
<feature type="transmembrane region" description="Helical" evidence="7">
    <location>
        <begin position="243"/>
        <end position="261"/>
    </location>
</feature>
<protein>
    <recommendedName>
        <fullName evidence="7">TRAP transporter large permease protein</fullName>
    </recommendedName>
</protein>
<evidence type="ECO:0000313" key="10">
    <source>
        <dbReference type="Proteomes" id="UP000255207"/>
    </source>
</evidence>
<feature type="transmembrane region" description="Helical" evidence="7">
    <location>
        <begin position="133"/>
        <end position="159"/>
    </location>
</feature>
<name>A0A370KZF7_9HYPH</name>
<comment type="subunit">
    <text evidence="7">The complex comprises the extracytoplasmic solute receptor protein and the two transmembrane proteins.</text>
</comment>
<feature type="transmembrane region" description="Helical" evidence="7">
    <location>
        <begin position="306"/>
        <end position="328"/>
    </location>
</feature>
<dbReference type="AlphaFoldDB" id="A0A370KZF7"/>
<evidence type="ECO:0000256" key="5">
    <source>
        <dbReference type="ARBA" id="ARBA00022989"/>
    </source>
</evidence>
<comment type="function">
    <text evidence="7">Part of the tripartite ATP-independent periplasmic (TRAP) transport system.</text>
</comment>
<feature type="transmembrane region" description="Helical" evidence="7">
    <location>
        <begin position="47"/>
        <end position="69"/>
    </location>
</feature>
<comment type="subcellular location">
    <subcellularLocation>
        <location evidence="1 7">Cell inner membrane</location>
        <topology evidence="1 7">Multi-pass membrane protein</topology>
    </subcellularLocation>
</comment>
<dbReference type="EMBL" id="QQTP01000019">
    <property type="protein sequence ID" value="RDJ20347.1"/>
    <property type="molecule type" value="Genomic_DNA"/>
</dbReference>
<evidence type="ECO:0000256" key="3">
    <source>
        <dbReference type="ARBA" id="ARBA00022519"/>
    </source>
</evidence>
<dbReference type="Proteomes" id="UP000255207">
    <property type="component" value="Unassembled WGS sequence"/>
</dbReference>
<dbReference type="PANTHER" id="PTHR33362">
    <property type="entry name" value="SIALIC ACID TRAP TRANSPORTER PERMEASE PROTEIN SIAT-RELATED"/>
    <property type="match status" value="1"/>
</dbReference>
<feature type="transmembrane region" description="Helical" evidence="7">
    <location>
        <begin position="335"/>
        <end position="354"/>
    </location>
</feature>
<feature type="domain" description="TRAP C4-dicarboxylate transport system permease DctM subunit" evidence="8">
    <location>
        <begin position="9"/>
        <end position="418"/>
    </location>
</feature>
<evidence type="ECO:0000313" key="9">
    <source>
        <dbReference type="EMBL" id="RDJ20347.1"/>
    </source>
</evidence>
<keyword evidence="6 7" id="KW-0472">Membrane</keyword>
<keyword evidence="3 7" id="KW-0997">Cell inner membrane</keyword>
<evidence type="ECO:0000256" key="7">
    <source>
        <dbReference type="RuleBase" id="RU369079"/>
    </source>
</evidence>
<keyword evidence="5 7" id="KW-1133">Transmembrane helix</keyword>
<sequence>MMLPIVGILFLLTIVIGMPVAFGMGFATSTFMLFVEGMEPTILARRFYSSLGSFPLLAIPLFTMLGILADRAHMLPRMVVWLQMVLGRSRGGMAYLNVLQSLVFAGAGGTAVSDIASTGRVQIQLMVRAGYPVLYSAALTAATAVIGPIIPPSLAMIIYAMSVGNVSVGALFIAAIVPGLLFTAGFLVMTWYTTKKHNYGKVLERPLPRELIKQTIAVLPLLFLPVVIVGGIVGGIFTTTESAGIGVVYTLIIGFLSKPGLRWRDIYDSVLYSAIISSVVGMLLATGSIIAWLFAFDGVTQTLADFLTSVTDSPTVFLLLVMLALLALGMVMDAVPIMVAIAPLLAPIAVQYGVPDVQFGLIFVISCMVGIVHPPVGVILFMTSSLVNVSVERLSLAILPFVIWLVLVVVLMIFIPQLTTWLPAALGF</sequence>
<organism evidence="9 10">
    <name type="scientific">Bosea caraganae</name>
    <dbReference type="NCBI Taxonomy" id="2763117"/>
    <lineage>
        <taxon>Bacteria</taxon>
        <taxon>Pseudomonadati</taxon>
        <taxon>Pseudomonadota</taxon>
        <taxon>Alphaproteobacteria</taxon>
        <taxon>Hyphomicrobiales</taxon>
        <taxon>Boseaceae</taxon>
        <taxon>Bosea</taxon>
    </lineage>
</organism>
<comment type="similarity">
    <text evidence="7">Belongs to the TRAP transporter large permease family.</text>
</comment>
<keyword evidence="2" id="KW-1003">Cell membrane</keyword>
<evidence type="ECO:0000256" key="6">
    <source>
        <dbReference type="ARBA" id="ARBA00023136"/>
    </source>
</evidence>
<evidence type="ECO:0000256" key="1">
    <source>
        <dbReference type="ARBA" id="ARBA00004429"/>
    </source>
</evidence>
<feature type="transmembrane region" description="Helical" evidence="7">
    <location>
        <begin position="270"/>
        <end position="294"/>
    </location>
</feature>
<dbReference type="Pfam" id="PF06808">
    <property type="entry name" value="DctM"/>
    <property type="match status" value="1"/>
</dbReference>
<feature type="transmembrane region" description="Helical" evidence="7">
    <location>
        <begin position="360"/>
        <end position="382"/>
    </location>
</feature>
<keyword evidence="10" id="KW-1185">Reference proteome</keyword>
<dbReference type="InterPro" id="IPR004681">
    <property type="entry name" value="TRAP_DctM"/>
</dbReference>
<dbReference type="GO" id="GO:0022857">
    <property type="term" value="F:transmembrane transporter activity"/>
    <property type="evidence" value="ECO:0007669"/>
    <property type="project" value="UniProtKB-UniRule"/>
</dbReference>
<evidence type="ECO:0000259" key="8">
    <source>
        <dbReference type="Pfam" id="PF06808"/>
    </source>
</evidence>
<reference evidence="10" key="1">
    <citation type="submission" date="2018-07" db="EMBL/GenBank/DDBJ databases">
        <authorList>
            <person name="Safronova V.I."/>
            <person name="Chirak E.R."/>
            <person name="Sazanova A.L."/>
        </authorList>
    </citation>
    <scope>NUCLEOTIDE SEQUENCE [LARGE SCALE GENOMIC DNA]</scope>
    <source>
        <strain evidence="10">RCAM04685</strain>
    </source>
</reference>
<feature type="transmembrane region" description="Helical" evidence="7">
    <location>
        <begin position="6"/>
        <end position="35"/>
    </location>
</feature>
<dbReference type="RefSeq" id="WP_114831986.1">
    <property type="nucleotide sequence ID" value="NZ_QQTO01000020.1"/>
</dbReference>
<proteinExistence type="inferred from homology"/>
<gene>
    <name evidence="9" type="ORF">DWE98_24730</name>
</gene>
<keyword evidence="7" id="KW-0813">Transport</keyword>
<dbReference type="NCBIfam" id="TIGR00786">
    <property type="entry name" value="dctM"/>
    <property type="match status" value="1"/>
</dbReference>
<evidence type="ECO:0000256" key="2">
    <source>
        <dbReference type="ARBA" id="ARBA00022475"/>
    </source>
</evidence>
<dbReference type="OrthoDB" id="7374726at2"/>
<comment type="caution">
    <text evidence="9">The sequence shown here is derived from an EMBL/GenBank/DDBJ whole genome shotgun (WGS) entry which is preliminary data.</text>
</comment>
<feature type="transmembrane region" description="Helical" evidence="7">
    <location>
        <begin position="215"/>
        <end position="237"/>
    </location>
</feature>
<feature type="transmembrane region" description="Helical" evidence="7">
    <location>
        <begin position="171"/>
        <end position="194"/>
    </location>
</feature>
<keyword evidence="4 7" id="KW-0812">Transmembrane</keyword>
<evidence type="ECO:0000256" key="4">
    <source>
        <dbReference type="ARBA" id="ARBA00022692"/>
    </source>
</evidence>
<dbReference type="InterPro" id="IPR010656">
    <property type="entry name" value="DctM"/>
</dbReference>
<dbReference type="GO" id="GO:0005886">
    <property type="term" value="C:plasma membrane"/>
    <property type="evidence" value="ECO:0007669"/>
    <property type="project" value="UniProtKB-SubCell"/>
</dbReference>